<organism evidence="1 2">
    <name type="scientific">Halanaerobacter jeridensis</name>
    <dbReference type="NCBI Taxonomy" id="706427"/>
    <lineage>
        <taxon>Bacteria</taxon>
        <taxon>Bacillati</taxon>
        <taxon>Bacillota</taxon>
        <taxon>Clostridia</taxon>
        <taxon>Halanaerobiales</taxon>
        <taxon>Halobacteroidaceae</taxon>
        <taxon>Halanaerobacter</taxon>
    </lineage>
</organism>
<protein>
    <submittedName>
        <fullName evidence="1">Uncharacterized protein</fullName>
    </submittedName>
</protein>
<reference evidence="1" key="1">
    <citation type="submission" date="2021-01" db="EMBL/GenBank/DDBJ databases">
        <title>Genomic Encyclopedia of Type Strains, Phase IV (KMG-IV): sequencing the most valuable type-strain genomes for metagenomic binning, comparative biology and taxonomic classification.</title>
        <authorList>
            <person name="Goeker M."/>
        </authorList>
    </citation>
    <scope>NUCLEOTIDE SEQUENCE</scope>
    <source>
        <strain evidence="1">DSM 23230</strain>
    </source>
</reference>
<evidence type="ECO:0000313" key="2">
    <source>
        <dbReference type="Proteomes" id="UP000774000"/>
    </source>
</evidence>
<dbReference type="Proteomes" id="UP000774000">
    <property type="component" value="Unassembled WGS sequence"/>
</dbReference>
<evidence type="ECO:0000313" key="1">
    <source>
        <dbReference type="EMBL" id="MBM7556874.1"/>
    </source>
</evidence>
<accession>A0A938XSA1</accession>
<proteinExistence type="predicted"/>
<keyword evidence="2" id="KW-1185">Reference proteome</keyword>
<dbReference type="AlphaFoldDB" id="A0A938XSA1"/>
<sequence length="40" mass="4806">MKLTKKFSERFNLSVKDKGRIFKNLFTPKVVNMFQKVENN</sequence>
<name>A0A938XSA1_9FIRM</name>
<dbReference type="EMBL" id="JAFBDQ010000007">
    <property type="protein sequence ID" value="MBM7556874.1"/>
    <property type="molecule type" value="Genomic_DNA"/>
</dbReference>
<gene>
    <name evidence="1" type="ORF">JOC47_001725</name>
</gene>
<comment type="caution">
    <text evidence="1">The sequence shown here is derived from an EMBL/GenBank/DDBJ whole genome shotgun (WGS) entry which is preliminary data.</text>
</comment>